<evidence type="ECO:0000313" key="2">
    <source>
        <dbReference type="Proteomes" id="UP001165064"/>
    </source>
</evidence>
<sequence>MDLKGPVSLPDGEITPNTDATNKIVKFDVPEAKTPPDKNTKILPMIITLLFPILLEFQVRKYDSTESPIIVSDMKRPMLGSEMCSSLR</sequence>
<comment type="caution">
    <text evidence="1">The sequence shown here is derived from an EMBL/GenBank/DDBJ whole genome shotgun (WGS) entry which is preliminary data.</text>
</comment>
<keyword evidence="2" id="KW-1185">Reference proteome</keyword>
<organism evidence="1 2">
    <name type="scientific">Ambrosiozyma monospora</name>
    <name type="common">Yeast</name>
    <name type="synonym">Endomycopsis monosporus</name>
    <dbReference type="NCBI Taxonomy" id="43982"/>
    <lineage>
        <taxon>Eukaryota</taxon>
        <taxon>Fungi</taxon>
        <taxon>Dikarya</taxon>
        <taxon>Ascomycota</taxon>
        <taxon>Saccharomycotina</taxon>
        <taxon>Pichiomycetes</taxon>
        <taxon>Pichiales</taxon>
        <taxon>Pichiaceae</taxon>
        <taxon>Ambrosiozyma</taxon>
    </lineage>
</organism>
<accession>A0ACB5T842</accession>
<name>A0ACB5T842_AMBMO</name>
<reference evidence="1" key="1">
    <citation type="submission" date="2023-04" db="EMBL/GenBank/DDBJ databases">
        <title>Ambrosiozyma monospora NBRC 10751.</title>
        <authorList>
            <person name="Ichikawa N."/>
            <person name="Sato H."/>
            <person name="Tonouchi N."/>
        </authorList>
    </citation>
    <scope>NUCLEOTIDE SEQUENCE</scope>
    <source>
        <strain evidence="1">NBRC 10751</strain>
    </source>
</reference>
<dbReference type="EMBL" id="BSXS01004795">
    <property type="protein sequence ID" value="GME83498.1"/>
    <property type="molecule type" value="Genomic_DNA"/>
</dbReference>
<dbReference type="Proteomes" id="UP001165064">
    <property type="component" value="Unassembled WGS sequence"/>
</dbReference>
<protein>
    <submittedName>
        <fullName evidence="1">Unnamed protein product</fullName>
    </submittedName>
</protein>
<evidence type="ECO:0000313" key="1">
    <source>
        <dbReference type="EMBL" id="GME83498.1"/>
    </source>
</evidence>
<proteinExistence type="predicted"/>
<gene>
    <name evidence="1" type="ORF">Amon02_000621100</name>
</gene>